<dbReference type="Pfam" id="PF01477">
    <property type="entry name" value="PLAT"/>
    <property type="match status" value="1"/>
</dbReference>
<evidence type="ECO:0000256" key="1">
    <source>
        <dbReference type="PROSITE-ProRule" id="PRU00152"/>
    </source>
</evidence>
<name>C3YSN7_BRAFL</name>
<dbReference type="eggNOG" id="KOG3599">
    <property type="taxonomic scope" value="Eukaryota"/>
</dbReference>
<dbReference type="InterPro" id="IPR036392">
    <property type="entry name" value="PLAT/LH2_dom_sf"/>
</dbReference>
<dbReference type="PROSITE" id="PS50095">
    <property type="entry name" value="PLAT"/>
    <property type="match status" value="1"/>
</dbReference>
<dbReference type="AlphaFoldDB" id="C3YSN7"/>
<evidence type="ECO:0000256" key="2">
    <source>
        <dbReference type="SAM" id="MobiDB-lite"/>
    </source>
</evidence>
<dbReference type="Gene3D" id="2.60.60.20">
    <property type="entry name" value="PLAT/LH2 domain"/>
    <property type="match status" value="1"/>
</dbReference>
<dbReference type="PANTHER" id="PTHR45901:SF3">
    <property type="entry name" value="LIPOXYGENASE HOMOLOGY DOMAIN-CONTAINING PROTEIN 1"/>
    <property type="match status" value="1"/>
</dbReference>
<feature type="compositionally biased region" description="Polar residues" evidence="2">
    <location>
        <begin position="1"/>
        <end position="12"/>
    </location>
</feature>
<evidence type="ECO:0000259" key="3">
    <source>
        <dbReference type="PROSITE" id="PS50095"/>
    </source>
</evidence>
<dbReference type="InterPro" id="IPR001024">
    <property type="entry name" value="PLAT/LH2_dom"/>
</dbReference>
<proteinExistence type="predicted"/>
<feature type="domain" description="PLAT" evidence="3">
    <location>
        <begin position="81"/>
        <end position="165"/>
    </location>
</feature>
<dbReference type="SUPFAM" id="SSF49723">
    <property type="entry name" value="Lipase/lipooxygenase domain (PLAT/LH2 domain)"/>
    <property type="match status" value="1"/>
</dbReference>
<dbReference type="InterPro" id="IPR052970">
    <property type="entry name" value="Inner_ear_hair_cell_LOXHD"/>
</dbReference>
<evidence type="ECO:0000313" key="4">
    <source>
        <dbReference type="EMBL" id="EEN56738.1"/>
    </source>
</evidence>
<dbReference type="InParanoid" id="C3YSN7"/>
<organism>
    <name type="scientific">Branchiostoma floridae</name>
    <name type="common">Florida lancelet</name>
    <name type="synonym">Amphioxus</name>
    <dbReference type="NCBI Taxonomy" id="7739"/>
    <lineage>
        <taxon>Eukaryota</taxon>
        <taxon>Metazoa</taxon>
        <taxon>Chordata</taxon>
        <taxon>Cephalochordata</taxon>
        <taxon>Leptocardii</taxon>
        <taxon>Amphioxiformes</taxon>
        <taxon>Branchiostomatidae</taxon>
        <taxon>Branchiostoma</taxon>
    </lineage>
</organism>
<accession>C3YSN7</accession>
<dbReference type="EMBL" id="GG666549">
    <property type="protein sequence ID" value="EEN56738.1"/>
    <property type="molecule type" value="Genomic_DNA"/>
</dbReference>
<feature type="region of interest" description="Disordered" evidence="2">
    <location>
        <begin position="1"/>
        <end position="22"/>
    </location>
</feature>
<comment type="caution">
    <text evidence="1">Lacks conserved residue(s) required for the propagation of feature annotation.</text>
</comment>
<dbReference type="PANTHER" id="PTHR45901">
    <property type="entry name" value="PROTEIN CBG12474"/>
    <property type="match status" value="1"/>
</dbReference>
<protein>
    <recommendedName>
        <fullName evidence="3">PLAT domain-containing protein</fullName>
    </recommendedName>
</protein>
<reference evidence="4" key="1">
    <citation type="journal article" date="2008" name="Nature">
        <title>The amphioxus genome and the evolution of the chordate karyotype.</title>
        <authorList>
            <consortium name="US DOE Joint Genome Institute (JGI-PGF)"/>
            <person name="Putnam N.H."/>
            <person name="Butts T."/>
            <person name="Ferrier D.E.K."/>
            <person name="Furlong R.F."/>
            <person name="Hellsten U."/>
            <person name="Kawashima T."/>
            <person name="Robinson-Rechavi M."/>
            <person name="Shoguchi E."/>
            <person name="Terry A."/>
            <person name="Yu J.-K."/>
            <person name="Benito-Gutierrez E.L."/>
            <person name="Dubchak I."/>
            <person name="Garcia-Fernandez J."/>
            <person name="Gibson-Brown J.J."/>
            <person name="Grigoriev I.V."/>
            <person name="Horton A.C."/>
            <person name="de Jong P.J."/>
            <person name="Jurka J."/>
            <person name="Kapitonov V.V."/>
            <person name="Kohara Y."/>
            <person name="Kuroki Y."/>
            <person name="Lindquist E."/>
            <person name="Lucas S."/>
            <person name="Osoegawa K."/>
            <person name="Pennacchio L.A."/>
            <person name="Salamov A.A."/>
            <person name="Satou Y."/>
            <person name="Sauka-Spengler T."/>
            <person name="Schmutz J."/>
            <person name="Shin-I T."/>
            <person name="Toyoda A."/>
            <person name="Bronner-Fraser M."/>
            <person name="Fujiyama A."/>
            <person name="Holland L.Z."/>
            <person name="Holland P.W.H."/>
            <person name="Satoh N."/>
            <person name="Rokhsar D.S."/>
        </authorList>
    </citation>
    <scope>NUCLEOTIDE SEQUENCE [LARGE SCALE GENOMIC DNA]</scope>
    <source>
        <strain evidence="4">S238N-H82</strain>
        <tissue evidence="4">Testes</tissue>
    </source>
</reference>
<gene>
    <name evidence="4" type="ORF">BRAFLDRAFT_83468</name>
</gene>
<sequence length="165" mass="18718">MLKPSNISNSPTKADKAPKRTRRTIPHHNILTQIENTVVLQNLKTGLLQEFPVYRWLSRRRDDYRIAREVAMMGSGDGQVRIYKVRVTTADKWGAATTSPVIVCLHGSQRQSGRVQVMGELDRGRETEFTIAAPHVGDLQSVELNLDGNGHWALEKANSTWWYDH</sequence>